<gene>
    <name evidence="1" type="ORF">D8674_013767</name>
</gene>
<dbReference type="EMBL" id="SMOL01000401">
    <property type="protein sequence ID" value="KAB2617898.1"/>
    <property type="molecule type" value="Genomic_DNA"/>
</dbReference>
<evidence type="ECO:0000313" key="2">
    <source>
        <dbReference type="Proteomes" id="UP000327157"/>
    </source>
</evidence>
<accession>A0A5N5GRI2</accession>
<protein>
    <submittedName>
        <fullName evidence="1">Apyrase 2-like</fullName>
    </submittedName>
</protein>
<reference evidence="2" key="2">
    <citation type="submission" date="2019-10" db="EMBL/GenBank/DDBJ databases">
        <title>A de novo genome assembly of a pear dwarfing rootstock.</title>
        <authorList>
            <person name="Wang F."/>
            <person name="Wang J."/>
            <person name="Li S."/>
            <person name="Zhang Y."/>
            <person name="Fang M."/>
            <person name="Ma L."/>
            <person name="Zhao Y."/>
            <person name="Jiang S."/>
        </authorList>
    </citation>
    <scope>NUCLEOTIDE SEQUENCE [LARGE SCALE GENOMIC DNA]</scope>
</reference>
<keyword evidence="2" id="KW-1185">Reference proteome</keyword>
<evidence type="ECO:0000313" key="1">
    <source>
        <dbReference type="EMBL" id="KAB2617898.1"/>
    </source>
</evidence>
<organism evidence="1 2">
    <name type="scientific">Pyrus ussuriensis x Pyrus communis</name>
    <dbReference type="NCBI Taxonomy" id="2448454"/>
    <lineage>
        <taxon>Eukaryota</taxon>
        <taxon>Viridiplantae</taxon>
        <taxon>Streptophyta</taxon>
        <taxon>Embryophyta</taxon>
        <taxon>Tracheophyta</taxon>
        <taxon>Spermatophyta</taxon>
        <taxon>Magnoliopsida</taxon>
        <taxon>eudicotyledons</taxon>
        <taxon>Gunneridae</taxon>
        <taxon>Pentapetalae</taxon>
        <taxon>rosids</taxon>
        <taxon>fabids</taxon>
        <taxon>Rosales</taxon>
        <taxon>Rosaceae</taxon>
        <taxon>Amygdaloideae</taxon>
        <taxon>Maleae</taxon>
        <taxon>Pyrus</taxon>
    </lineage>
</organism>
<reference evidence="1 2" key="1">
    <citation type="submission" date="2019-09" db="EMBL/GenBank/DDBJ databases">
        <authorList>
            <person name="Ou C."/>
        </authorList>
    </citation>
    <scope>NUCLEOTIDE SEQUENCE [LARGE SCALE GENOMIC DNA]</scope>
    <source>
        <strain evidence="1">S2</strain>
        <tissue evidence="1">Leaf</tissue>
    </source>
</reference>
<dbReference type="AlphaFoldDB" id="A0A5N5GRI2"/>
<comment type="caution">
    <text evidence="1">The sequence shown here is derived from an EMBL/GenBank/DDBJ whole genome shotgun (WGS) entry which is preliminary data.</text>
</comment>
<proteinExistence type="predicted"/>
<dbReference type="Proteomes" id="UP000327157">
    <property type="component" value="Chromosome 15"/>
</dbReference>
<name>A0A5N5GRI2_9ROSA</name>
<reference evidence="1 2" key="3">
    <citation type="submission" date="2019-11" db="EMBL/GenBank/DDBJ databases">
        <title>A de novo genome assembly of a pear dwarfing rootstock.</title>
        <authorList>
            <person name="Wang F."/>
            <person name="Wang J."/>
            <person name="Li S."/>
            <person name="Zhang Y."/>
            <person name="Fang M."/>
            <person name="Ma L."/>
            <person name="Zhao Y."/>
            <person name="Jiang S."/>
        </authorList>
    </citation>
    <scope>NUCLEOTIDE SEQUENCE [LARGE SCALE GENOMIC DNA]</scope>
    <source>
        <strain evidence="1">S2</strain>
        <tissue evidence="1">Leaf</tissue>
    </source>
</reference>
<sequence>MRSKASPSKSIRLIVAAMRTRVKKLLGNWLSALSRRPVRDSTVEARLDLKKELEIFADACMGAGCSNYRRRRNDDDGERDARVFMLVNFEGAMMNMRSSPRFSIYNNGEGDGGKVWLQVGLEG</sequence>